<keyword evidence="5" id="KW-0269">Exonuclease</keyword>
<comment type="subcellular location">
    <subcellularLocation>
        <location evidence="1">Nucleus</location>
    </subcellularLocation>
</comment>
<evidence type="ECO:0000313" key="13">
    <source>
        <dbReference type="Proteomes" id="UP000807115"/>
    </source>
</evidence>
<dbReference type="InterPro" id="IPR051132">
    <property type="entry name" value="3-5_Exonuclease_domain"/>
</dbReference>
<evidence type="ECO:0000256" key="9">
    <source>
        <dbReference type="ARBA" id="ARBA00042761"/>
    </source>
</evidence>
<dbReference type="Gene3D" id="3.30.420.10">
    <property type="entry name" value="Ribonuclease H-like superfamily/Ribonuclease H"/>
    <property type="match status" value="1"/>
</dbReference>
<evidence type="ECO:0000256" key="6">
    <source>
        <dbReference type="ARBA" id="ARBA00022842"/>
    </source>
</evidence>
<comment type="caution">
    <text evidence="12">The sequence shown here is derived from an EMBL/GenBank/DDBJ whole genome shotgun (WGS) entry which is preliminary data.</text>
</comment>
<dbReference type="GO" id="GO:0005634">
    <property type="term" value="C:nucleus"/>
    <property type="evidence" value="ECO:0007669"/>
    <property type="project" value="UniProtKB-SubCell"/>
</dbReference>
<dbReference type="Pfam" id="PF01612">
    <property type="entry name" value="DNA_pol_A_exo1"/>
    <property type="match status" value="1"/>
</dbReference>
<evidence type="ECO:0000256" key="4">
    <source>
        <dbReference type="ARBA" id="ARBA00022801"/>
    </source>
</evidence>
<protein>
    <recommendedName>
        <fullName evidence="8">3'-5' exonuclease</fullName>
    </recommendedName>
    <alternativeName>
        <fullName evidence="9">Werner Syndrome-like exonuclease</fullName>
    </alternativeName>
</protein>
<dbReference type="AlphaFoldDB" id="A0A921QQH2"/>
<dbReference type="PANTHER" id="PTHR13620:SF109">
    <property type="entry name" value="3'-5' EXONUCLEASE"/>
    <property type="match status" value="1"/>
</dbReference>
<keyword evidence="2" id="KW-0540">Nuclease</keyword>
<organism evidence="12 13">
    <name type="scientific">Sorghum bicolor</name>
    <name type="common">Sorghum</name>
    <name type="synonym">Sorghum vulgare</name>
    <dbReference type="NCBI Taxonomy" id="4558"/>
    <lineage>
        <taxon>Eukaryota</taxon>
        <taxon>Viridiplantae</taxon>
        <taxon>Streptophyta</taxon>
        <taxon>Embryophyta</taxon>
        <taxon>Tracheophyta</taxon>
        <taxon>Spermatophyta</taxon>
        <taxon>Magnoliopsida</taxon>
        <taxon>Liliopsida</taxon>
        <taxon>Poales</taxon>
        <taxon>Poaceae</taxon>
        <taxon>PACMAD clade</taxon>
        <taxon>Panicoideae</taxon>
        <taxon>Andropogonodae</taxon>
        <taxon>Andropogoneae</taxon>
        <taxon>Sorghinae</taxon>
        <taxon>Sorghum</taxon>
    </lineage>
</organism>
<dbReference type="Proteomes" id="UP000807115">
    <property type="component" value="Chromosome 6"/>
</dbReference>
<feature type="compositionally biased region" description="Low complexity" evidence="10">
    <location>
        <begin position="68"/>
        <end position="80"/>
    </location>
</feature>
<dbReference type="GO" id="GO:0046872">
    <property type="term" value="F:metal ion binding"/>
    <property type="evidence" value="ECO:0007669"/>
    <property type="project" value="UniProtKB-KW"/>
</dbReference>
<keyword evidence="3" id="KW-0479">Metal-binding</keyword>
<dbReference type="SMART" id="SM00474">
    <property type="entry name" value="35EXOc"/>
    <property type="match status" value="1"/>
</dbReference>
<dbReference type="GO" id="GO:0003676">
    <property type="term" value="F:nucleic acid binding"/>
    <property type="evidence" value="ECO:0007669"/>
    <property type="project" value="InterPro"/>
</dbReference>
<evidence type="ECO:0000256" key="7">
    <source>
        <dbReference type="ARBA" id="ARBA00023242"/>
    </source>
</evidence>
<gene>
    <name evidence="12" type="ORF">BDA96_06G013700</name>
</gene>
<dbReference type="CDD" id="cd06141">
    <property type="entry name" value="WRN_exo"/>
    <property type="match status" value="1"/>
</dbReference>
<dbReference type="EMBL" id="CM027685">
    <property type="protein sequence ID" value="KAG0524955.1"/>
    <property type="molecule type" value="Genomic_DNA"/>
</dbReference>
<reference evidence="12" key="1">
    <citation type="journal article" date="2019" name="BMC Genomics">
        <title>A new reference genome for Sorghum bicolor reveals high levels of sequence similarity between sweet and grain genotypes: implications for the genetics of sugar metabolism.</title>
        <authorList>
            <person name="Cooper E.A."/>
            <person name="Brenton Z.W."/>
            <person name="Flinn B.S."/>
            <person name="Jenkins J."/>
            <person name="Shu S."/>
            <person name="Flowers D."/>
            <person name="Luo F."/>
            <person name="Wang Y."/>
            <person name="Xia P."/>
            <person name="Barry K."/>
            <person name="Daum C."/>
            <person name="Lipzen A."/>
            <person name="Yoshinaga Y."/>
            <person name="Schmutz J."/>
            <person name="Saski C."/>
            <person name="Vermerris W."/>
            <person name="Kresovich S."/>
        </authorList>
    </citation>
    <scope>NUCLEOTIDE SEQUENCE</scope>
</reference>
<keyword evidence="4" id="KW-0378">Hydrolase</keyword>
<evidence type="ECO:0000256" key="10">
    <source>
        <dbReference type="SAM" id="MobiDB-lite"/>
    </source>
</evidence>
<dbReference type="PANTHER" id="PTHR13620">
    <property type="entry name" value="3-5 EXONUCLEASE"/>
    <property type="match status" value="1"/>
</dbReference>
<dbReference type="GO" id="GO:0006139">
    <property type="term" value="P:nucleobase-containing compound metabolic process"/>
    <property type="evidence" value="ECO:0007669"/>
    <property type="project" value="InterPro"/>
</dbReference>
<name>A0A921QQH2_SORBI</name>
<feature type="region of interest" description="Disordered" evidence="10">
    <location>
        <begin position="58"/>
        <end position="97"/>
    </location>
</feature>
<reference evidence="12" key="2">
    <citation type="submission" date="2020-10" db="EMBL/GenBank/DDBJ databases">
        <authorList>
            <person name="Cooper E.A."/>
            <person name="Brenton Z.W."/>
            <person name="Flinn B.S."/>
            <person name="Jenkins J."/>
            <person name="Shu S."/>
            <person name="Flowers D."/>
            <person name="Luo F."/>
            <person name="Wang Y."/>
            <person name="Xia P."/>
            <person name="Barry K."/>
            <person name="Daum C."/>
            <person name="Lipzen A."/>
            <person name="Yoshinaga Y."/>
            <person name="Schmutz J."/>
            <person name="Saski C."/>
            <person name="Vermerris W."/>
            <person name="Kresovich S."/>
        </authorList>
    </citation>
    <scope>NUCLEOTIDE SEQUENCE</scope>
</reference>
<feature type="domain" description="3'-5' exonuclease" evidence="11">
    <location>
        <begin position="115"/>
        <end position="296"/>
    </location>
</feature>
<feature type="region of interest" description="Disordered" evidence="10">
    <location>
        <begin position="1"/>
        <end position="27"/>
    </location>
</feature>
<evidence type="ECO:0000256" key="1">
    <source>
        <dbReference type="ARBA" id="ARBA00004123"/>
    </source>
</evidence>
<keyword evidence="6" id="KW-0460">Magnesium</keyword>
<evidence type="ECO:0000256" key="8">
    <source>
        <dbReference type="ARBA" id="ARBA00040531"/>
    </source>
</evidence>
<dbReference type="InterPro" id="IPR012337">
    <property type="entry name" value="RNaseH-like_sf"/>
</dbReference>
<evidence type="ECO:0000256" key="5">
    <source>
        <dbReference type="ARBA" id="ARBA00022839"/>
    </source>
</evidence>
<proteinExistence type="predicted"/>
<sequence>MAMHPGAGAGAGAPPASSVHGNVDEYDDFHWDDAAEAELQAIEAAYASASAAAKLRRLPDWTSPSPSPSSRPRYSQSPVSGGSTPLWALTPHTPQGNVRARRQQISFNGKIVYCRTPSEAEKAATDILLKIERMKAPRQVSLGFDLEWRPFPRRGEPPCKVAVMQLCMEKTLCYVLHIAHSGVPPILKTLLEDSSSIKVGICIDNDARKMLNDYDVCVQPLMDLSTLANVKLATPPKRWSLASLTEMITCKELPKPSNIRMGNWEVDVLTKQQLQYAATDAYISWYLYEALQTLPDYTTEAEAESESVKAQ</sequence>
<evidence type="ECO:0000256" key="3">
    <source>
        <dbReference type="ARBA" id="ARBA00022723"/>
    </source>
</evidence>
<keyword evidence="7" id="KW-0539">Nucleus</keyword>
<dbReference type="InterPro" id="IPR002562">
    <property type="entry name" value="3'-5'_exonuclease_dom"/>
</dbReference>
<evidence type="ECO:0000313" key="12">
    <source>
        <dbReference type="EMBL" id="KAG0524955.1"/>
    </source>
</evidence>
<dbReference type="SUPFAM" id="SSF53098">
    <property type="entry name" value="Ribonuclease H-like"/>
    <property type="match status" value="1"/>
</dbReference>
<accession>A0A921QQH2</accession>
<dbReference type="InterPro" id="IPR036397">
    <property type="entry name" value="RNaseH_sf"/>
</dbReference>
<evidence type="ECO:0000259" key="11">
    <source>
        <dbReference type="SMART" id="SM00474"/>
    </source>
</evidence>
<evidence type="ECO:0000256" key="2">
    <source>
        <dbReference type="ARBA" id="ARBA00022722"/>
    </source>
</evidence>
<dbReference type="FunFam" id="3.30.420.10:FF:000114">
    <property type="entry name" value="Werner Syndrome-like exonuclease"/>
    <property type="match status" value="1"/>
</dbReference>
<dbReference type="GO" id="GO:0008408">
    <property type="term" value="F:3'-5' exonuclease activity"/>
    <property type="evidence" value="ECO:0007669"/>
    <property type="project" value="InterPro"/>
</dbReference>